<evidence type="ECO:0000313" key="10">
    <source>
        <dbReference type="Proteomes" id="UP000034539"/>
    </source>
</evidence>
<dbReference type="EMBL" id="LBXN01000074">
    <property type="protein sequence ID" value="KKR31318.1"/>
    <property type="molecule type" value="Genomic_DNA"/>
</dbReference>
<dbReference type="PANTHER" id="PTHR30562">
    <property type="entry name" value="UVRC/OXIDOREDUCTASE"/>
    <property type="match status" value="1"/>
</dbReference>
<protein>
    <submittedName>
        <fullName evidence="9">Excinuclease ABC subunit C</fullName>
    </submittedName>
</protein>
<comment type="caution">
    <text evidence="9">The sequence shown here is derived from an EMBL/GenBank/DDBJ whole genome shotgun (WGS) entry which is preliminary data.</text>
</comment>
<dbReference type="InterPro" id="IPR047296">
    <property type="entry name" value="GIY-YIG_UvrC_Cho"/>
</dbReference>
<evidence type="ECO:0000256" key="5">
    <source>
        <dbReference type="ARBA" id="ARBA00023204"/>
    </source>
</evidence>
<dbReference type="InterPro" id="IPR001943">
    <property type="entry name" value="UVR_dom"/>
</dbReference>
<proteinExistence type="predicted"/>
<dbReference type="GO" id="GO:0009381">
    <property type="term" value="F:excinuclease ABC activity"/>
    <property type="evidence" value="ECO:0007669"/>
    <property type="project" value="InterPro"/>
</dbReference>
<reference evidence="9 10" key="1">
    <citation type="journal article" date="2015" name="Nature">
        <title>rRNA introns, odd ribosomes, and small enigmatic genomes across a large radiation of phyla.</title>
        <authorList>
            <person name="Brown C.T."/>
            <person name="Hug L.A."/>
            <person name="Thomas B.C."/>
            <person name="Sharon I."/>
            <person name="Castelle C.J."/>
            <person name="Singh A."/>
            <person name="Wilkins M.J."/>
            <person name="Williams K.H."/>
            <person name="Banfield J.F."/>
        </authorList>
    </citation>
    <scope>NUCLEOTIDE SEQUENCE [LARGE SCALE GENOMIC DNA]</scope>
</reference>
<dbReference type="PROSITE" id="PS50165">
    <property type="entry name" value="UVRC"/>
    <property type="match status" value="1"/>
</dbReference>
<evidence type="ECO:0000256" key="2">
    <source>
        <dbReference type="ARBA" id="ARBA00022763"/>
    </source>
</evidence>
<keyword evidence="1" id="KW-0963">Cytoplasm</keyword>
<feature type="domain" description="UVR" evidence="6">
    <location>
        <begin position="197"/>
        <end position="232"/>
    </location>
</feature>
<evidence type="ECO:0000313" key="9">
    <source>
        <dbReference type="EMBL" id="KKR31318.1"/>
    </source>
</evidence>
<dbReference type="Pfam" id="PF02151">
    <property type="entry name" value="UVR"/>
    <property type="match status" value="1"/>
</dbReference>
<feature type="domain" description="GIY-YIG" evidence="7">
    <location>
        <begin position="12"/>
        <end position="91"/>
    </location>
</feature>
<dbReference type="FunFam" id="3.40.1440.10:FF:000001">
    <property type="entry name" value="UvrABC system protein C"/>
    <property type="match status" value="1"/>
</dbReference>
<dbReference type="Pfam" id="PF01541">
    <property type="entry name" value="GIY-YIG"/>
    <property type="match status" value="1"/>
</dbReference>
<keyword evidence="5" id="KW-0234">DNA repair</keyword>
<dbReference type="AlphaFoldDB" id="A0A0G0PTT5"/>
<dbReference type="PROSITE" id="PS50151">
    <property type="entry name" value="UVR"/>
    <property type="match status" value="1"/>
</dbReference>
<dbReference type="Gene3D" id="4.10.860.10">
    <property type="entry name" value="UVR domain"/>
    <property type="match status" value="1"/>
</dbReference>
<evidence type="ECO:0000259" key="7">
    <source>
        <dbReference type="PROSITE" id="PS50164"/>
    </source>
</evidence>
<keyword evidence="4" id="KW-0267">Excision nuclease</keyword>
<dbReference type="Proteomes" id="UP000034539">
    <property type="component" value="Unassembled WGS sequence"/>
</dbReference>
<name>A0A0G0PTT5_9BACT</name>
<sequence>MDIKEKIKDIPHLPGVYIMKDSLGETLYIGKAKDLSKRVSSYFQDKRPKTLKLMSLVEKVKELDYVVTSSEEEALIYEASLVKEKKPKYNVELKDDKSFPLLKITLNEKFPRLTITRKKIDDGSRYFGPYTKAKLLRNAISILKNIFPLRICKKIPSESCLAYHIGQCLGPCVKRIDEKSYNEIVEQLILFLEGKKTRLIQELTGKMKECADKKNFEQAAIIRNRLSALLEVSDRKTADYSSWGNIALKLKKILRLPSLPLKIEAFDVSNISGKEAVGSMVYFNNGLPDKSNYRKFRIKSVRGIDDYAMMREIVRRRYQRLKEENKRFPDLIIIDGGKGHLRAAYEELLKLSLDYIPAIGIAKQEEKIYTLGSQEPLDINRDSEILHFIQSIRDEAHRFALKYHHALRRGAWQKN</sequence>
<dbReference type="InterPro" id="IPR035901">
    <property type="entry name" value="GIY-YIG_endonuc_sf"/>
</dbReference>
<feature type="domain" description="UvrC family homology region profile" evidence="8">
    <location>
        <begin position="184"/>
        <end position="346"/>
    </location>
</feature>
<dbReference type="InterPro" id="IPR038476">
    <property type="entry name" value="UvrC_RNase_H_dom_sf"/>
</dbReference>
<keyword evidence="3" id="KW-0228">DNA excision</keyword>
<evidence type="ECO:0000256" key="3">
    <source>
        <dbReference type="ARBA" id="ARBA00022769"/>
    </source>
</evidence>
<organism evidence="9 10">
    <name type="scientific">Candidatus Gottesmanbacteria bacterium GW2011_GWC2_39_8</name>
    <dbReference type="NCBI Taxonomy" id="1618450"/>
    <lineage>
        <taxon>Bacteria</taxon>
        <taxon>Candidatus Gottesmaniibacteriota</taxon>
    </lineage>
</organism>
<dbReference type="CDD" id="cd10434">
    <property type="entry name" value="GIY-YIG_UvrC_Cho"/>
    <property type="match status" value="1"/>
</dbReference>
<gene>
    <name evidence="9" type="ORF">UT63_C0074G0006</name>
</gene>
<dbReference type="Gene3D" id="3.30.420.340">
    <property type="entry name" value="UvrC, RNAse H endonuclease domain"/>
    <property type="match status" value="1"/>
</dbReference>
<dbReference type="Gene3D" id="3.40.1440.10">
    <property type="entry name" value="GIY-YIG endonuclease"/>
    <property type="match status" value="1"/>
</dbReference>
<dbReference type="SUPFAM" id="SSF46600">
    <property type="entry name" value="C-terminal UvrC-binding domain of UvrB"/>
    <property type="match status" value="1"/>
</dbReference>
<dbReference type="InterPro" id="IPR036876">
    <property type="entry name" value="UVR_dom_sf"/>
</dbReference>
<dbReference type="PATRIC" id="fig|1618450.3.peg.1330"/>
<evidence type="ECO:0000259" key="8">
    <source>
        <dbReference type="PROSITE" id="PS50165"/>
    </source>
</evidence>
<dbReference type="InterPro" id="IPR000305">
    <property type="entry name" value="GIY-YIG_endonuc"/>
</dbReference>
<dbReference type="GO" id="GO:0006289">
    <property type="term" value="P:nucleotide-excision repair"/>
    <property type="evidence" value="ECO:0007669"/>
    <property type="project" value="InterPro"/>
</dbReference>
<dbReference type="InterPro" id="IPR050066">
    <property type="entry name" value="UvrABC_protein_C"/>
</dbReference>
<dbReference type="SMART" id="SM00465">
    <property type="entry name" value="GIYc"/>
    <property type="match status" value="1"/>
</dbReference>
<evidence type="ECO:0000259" key="6">
    <source>
        <dbReference type="PROSITE" id="PS50151"/>
    </source>
</evidence>
<dbReference type="PANTHER" id="PTHR30562:SF1">
    <property type="entry name" value="UVRABC SYSTEM PROTEIN C"/>
    <property type="match status" value="1"/>
</dbReference>
<accession>A0A0G0PTT5</accession>
<dbReference type="SUPFAM" id="SSF82771">
    <property type="entry name" value="GIY-YIG endonuclease"/>
    <property type="match status" value="1"/>
</dbReference>
<evidence type="ECO:0000256" key="1">
    <source>
        <dbReference type="ARBA" id="ARBA00022490"/>
    </source>
</evidence>
<dbReference type="PROSITE" id="PS50164">
    <property type="entry name" value="GIY_YIG"/>
    <property type="match status" value="1"/>
</dbReference>
<dbReference type="GO" id="GO:0009380">
    <property type="term" value="C:excinuclease repair complex"/>
    <property type="evidence" value="ECO:0007669"/>
    <property type="project" value="TreeGrafter"/>
</dbReference>
<keyword evidence="2" id="KW-0227">DNA damage</keyword>
<dbReference type="Pfam" id="PF08459">
    <property type="entry name" value="UvrC_RNaseH_dom"/>
    <property type="match status" value="1"/>
</dbReference>
<evidence type="ECO:0000256" key="4">
    <source>
        <dbReference type="ARBA" id="ARBA00022881"/>
    </source>
</evidence>
<dbReference type="InterPro" id="IPR001162">
    <property type="entry name" value="UvrC_RNase_H_dom"/>
</dbReference>